<accession>A0A0A9CAD1</accession>
<organism evidence="1">
    <name type="scientific">Arundo donax</name>
    <name type="common">Giant reed</name>
    <name type="synonym">Donax arundinaceus</name>
    <dbReference type="NCBI Taxonomy" id="35708"/>
    <lineage>
        <taxon>Eukaryota</taxon>
        <taxon>Viridiplantae</taxon>
        <taxon>Streptophyta</taxon>
        <taxon>Embryophyta</taxon>
        <taxon>Tracheophyta</taxon>
        <taxon>Spermatophyta</taxon>
        <taxon>Magnoliopsida</taxon>
        <taxon>Liliopsida</taxon>
        <taxon>Poales</taxon>
        <taxon>Poaceae</taxon>
        <taxon>PACMAD clade</taxon>
        <taxon>Arundinoideae</taxon>
        <taxon>Arundineae</taxon>
        <taxon>Arundo</taxon>
    </lineage>
</organism>
<dbReference type="AlphaFoldDB" id="A0A0A9CAD1"/>
<dbReference type="EMBL" id="GBRH01225379">
    <property type="protein sequence ID" value="JAD72516.1"/>
    <property type="molecule type" value="Transcribed_RNA"/>
</dbReference>
<reference evidence="1" key="2">
    <citation type="journal article" date="2015" name="Data Brief">
        <title>Shoot transcriptome of the giant reed, Arundo donax.</title>
        <authorList>
            <person name="Barrero R.A."/>
            <person name="Guerrero F.D."/>
            <person name="Moolhuijzen P."/>
            <person name="Goolsby J.A."/>
            <person name="Tidwell J."/>
            <person name="Bellgard S.E."/>
            <person name="Bellgard M.I."/>
        </authorList>
    </citation>
    <scope>NUCLEOTIDE SEQUENCE</scope>
    <source>
        <tissue evidence="1">Shoot tissue taken approximately 20 cm above the soil surface</tissue>
    </source>
</reference>
<proteinExistence type="predicted"/>
<name>A0A0A9CAD1_ARUDO</name>
<reference evidence="1" key="1">
    <citation type="submission" date="2014-09" db="EMBL/GenBank/DDBJ databases">
        <authorList>
            <person name="Magalhaes I.L.F."/>
            <person name="Oliveira U."/>
            <person name="Santos F.R."/>
            <person name="Vidigal T.H.D.A."/>
            <person name="Brescovit A.D."/>
            <person name="Santos A.J."/>
        </authorList>
    </citation>
    <scope>NUCLEOTIDE SEQUENCE</scope>
    <source>
        <tissue evidence="1">Shoot tissue taken approximately 20 cm above the soil surface</tissue>
    </source>
</reference>
<protein>
    <submittedName>
        <fullName evidence="1">Uncharacterized protein</fullName>
    </submittedName>
</protein>
<evidence type="ECO:0000313" key="1">
    <source>
        <dbReference type="EMBL" id="JAD72516.1"/>
    </source>
</evidence>
<sequence length="76" mass="8579">MTAIENNSMAPTKCCRQITVSVSTFFSDGEKMLLSYVVFLLYSTTNHSTSLTIFMCPFVLVAEERKRGVCRPGYKK</sequence>